<dbReference type="PANTHER" id="PTHR48174:SF5">
    <property type="entry name" value="VACUOLAR PROTEIN SORTING-ASSOCIATED PROTEIN 62"/>
    <property type="match status" value="1"/>
</dbReference>
<reference evidence="3" key="1">
    <citation type="submission" date="2021-11" db="EMBL/GenBank/DDBJ databases">
        <authorList>
            <person name="Schell T."/>
        </authorList>
    </citation>
    <scope>NUCLEOTIDE SEQUENCE</scope>
    <source>
        <strain evidence="3">M5</strain>
    </source>
</reference>
<feature type="signal peptide" evidence="2">
    <location>
        <begin position="1"/>
        <end position="28"/>
    </location>
</feature>
<dbReference type="Pfam" id="PF06101">
    <property type="entry name" value="Vps62"/>
    <property type="match status" value="1"/>
</dbReference>
<evidence type="ECO:0000256" key="2">
    <source>
        <dbReference type="SAM" id="SignalP"/>
    </source>
</evidence>
<keyword evidence="4" id="KW-1185">Reference proteome</keyword>
<protein>
    <recommendedName>
        <fullName evidence="5">Vacuolar protein sorting-associated protein 62</fullName>
    </recommendedName>
</protein>
<organism evidence="3 4">
    <name type="scientific">Daphnia galeata</name>
    <dbReference type="NCBI Taxonomy" id="27404"/>
    <lineage>
        <taxon>Eukaryota</taxon>
        <taxon>Metazoa</taxon>
        <taxon>Ecdysozoa</taxon>
        <taxon>Arthropoda</taxon>
        <taxon>Crustacea</taxon>
        <taxon>Branchiopoda</taxon>
        <taxon>Diplostraca</taxon>
        <taxon>Cladocera</taxon>
        <taxon>Anomopoda</taxon>
        <taxon>Daphniidae</taxon>
        <taxon>Daphnia</taxon>
    </lineage>
</organism>
<dbReference type="AlphaFoldDB" id="A0A8J2WDL1"/>
<evidence type="ECO:0000313" key="3">
    <source>
        <dbReference type="EMBL" id="CAH0100594.1"/>
    </source>
</evidence>
<dbReference type="InterPro" id="IPR009291">
    <property type="entry name" value="Vps62"/>
</dbReference>
<gene>
    <name evidence="3" type="ORF">DGAL_LOCUS2879</name>
</gene>
<proteinExistence type="predicted"/>
<accession>A0A8J2WDL1</accession>
<comment type="caution">
    <text evidence="3">The sequence shown here is derived from an EMBL/GenBank/DDBJ whole genome shotgun (WGS) entry which is preliminary data.</text>
</comment>
<dbReference type="OrthoDB" id="188042at2759"/>
<feature type="region of interest" description="Disordered" evidence="1">
    <location>
        <begin position="323"/>
        <end position="346"/>
    </location>
</feature>
<dbReference type="Proteomes" id="UP000789390">
    <property type="component" value="Unassembled WGS sequence"/>
</dbReference>
<sequence>MHQQAKNAQKLFYVFVFIYGLFANPSESITPEVEQLIRSWSPLIWLHSEERFLPSTVEFFLPEVTIQDEQSILVQDYVTPETLIGGENSSVLHMQTREPLDCPACYNLDVFFGQSINNGSVPVYTIYREYDDAFNTLDVSYFAFYPYNRGKDACVGVPVNGSCVGAEKNLGNHVGDWEHNALRFRNGQPYIFHLNVHSFGSYYLWNESTNNFHFFLGEEVRTAVDQDNEPVEIEERYEPKYPPTVELIGTHPVVYSANGSHGLWGSPGMAWTTWDNLIIIPWLPSNTSYEGNLNWLNFLGDWGNSAEGCEYEIVTGECELGSGPSGPRSKVDFPDPQPKTSFSLNF</sequence>
<evidence type="ECO:0000256" key="1">
    <source>
        <dbReference type="SAM" id="MobiDB-lite"/>
    </source>
</evidence>
<dbReference type="PANTHER" id="PTHR48174">
    <property type="entry name" value="DUF946 FAMILY PROTEIN"/>
    <property type="match status" value="1"/>
</dbReference>
<keyword evidence="2" id="KW-0732">Signal</keyword>
<evidence type="ECO:0000313" key="4">
    <source>
        <dbReference type="Proteomes" id="UP000789390"/>
    </source>
</evidence>
<evidence type="ECO:0008006" key="5">
    <source>
        <dbReference type="Google" id="ProtNLM"/>
    </source>
</evidence>
<feature type="chain" id="PRO_5035304354" description="Vacuolar protein sorting-associated protein 62" evidence="2">
    <location>
        <begin position="29"/>
        <end position="346"/>
    </location>
</feature>
<name>A0A8J2WDL1_9CRUS</name>
<dbReference type="EMBL" id="CAKKLH010000041">
    <property type="protein sequence ID" value="CAH0100594.1"/>
    <property type="molecule type" value="Genomic_DNA"/>
</dbReference>